<name>A0A2N0R235_9GLOM</name>
<evidence type="ECO:0008006" key="4">
    <source>
        <dbReference type="Google" id="ProtNLM"/>
    </source>
</evidence>
<feature type="compositionally biased region" description="Polar residues" evidence="1">
    <location>
        <begin position="502"/>
        <end position="515"/>
    </location>
</feature>
<evidence type="ECO:0000256" key="1">
    <source>
        <dbReference type="SAM" id="MobiDB-lite"/>
    </source>
</evidence>
<evidence type="ECO:0000313" key="2">
    <source>
        <dbReference type="EMBL" id="PKC57366.1"/>
    </source>
</evidence>
<dbReference type="PANTHER" id="PTHR46579">
    <property type="entry name" value="F5/8 TYPE C DOMAIN-CONTAINING PROTEIN-RELATED"/>
    <property type="match status" value="1"/>
</dbReference>
<dbReference type="VEuPathDB" id="FungiDB:FUN_009384"/>
<reference evidence="2 3" key="2">
    <citation type="submission" date="2017-10" db="EMBL/GenBank/DDBJ databases">
        <title>Genome analyses suggest a sexual origin of heterokaryosis in a supposedly ancient asexual fungus.</title>
        <authorList>
            <person name="Corradi N."/>
            <person name="Sedzielewska K."/>
            <person name="Noel J."/>
            <person name="Charron P."/>
            <person name="Farinelli L."/>
            <person name="Marton T."/>
            <person name="Kruger M."/>
            <person name="Pelin A."/>
            <person name="Brachmann A."/>
            <person name="Corradi N."/>
        </authorList>
    </citation>
    <scope>NUCLEOTIDE SEQUENCE [LARGE SCALE GENOMIC DNA]</scope>
    <source>
        <strain evidence="2 3">A1</strain>
    </source>
</reference>
<dbReference type="VEuPathDB" id="FungiDB:RhiirA1_472608"/>
<dbReference type="Proteomes" id="UP000232688">
    <property type="component" value="Unassembled WGS sequence"/>
</dbReference>
<sequence length="662" mass="75295">MHCLFLGIAKWIVTRLWIEEGKLTLQDLTLMQKRADKIQVSADVGRTPKKISTGEGFSGYSADQWKTFMMIYATTITWDLLEEPDRKILANFVRACNILVCRIVSIDGLKEAHQRLVELVKEIEKTYGPKKITPNLHLCLHLCECSLDYGPLYAFWCFPMERMNGLLGSFHNSHRQIEPELMKIIQNNTFLDKLTNNIDHNQHLRESLKILKAEESIGSLSINDQYTIEDYQAFRFLSTRIEEGAAFGHEPFPGSFLGPLKKNAALPQSVLQLLVEFYCDLYNKNCVTLSRIHDASDDSIPVLPKVDQYSRLRIGTEIFGSTLSSRHAKSSKILAQFISYDNTIDTYPGQVQFYFEHTINLPEGSRKHYLAFVRWYKPAENHQTRFYCRINKDDDKSCNIELWNTEFYDMERDCIIPIHNISGRFVSGKFKVGQRNPKTCGKLGCAPNFCPLKQTRGRSRTRDPVAKLKLRFNVNQPHRSNSKTANARSCSRSRSKSKDRSAPNSGRDNNISHDCTNNDKNHNKSAPNISQRARYNSKERSVSFSSSSHSTALAKFHKRISALKLADQRMTRIESHLGLDPLPSPNEPELDFMQEDAPITHVLLNIQSSAQSSSPSKKEINDLKNSRVVIESKLDQLTGHIKQFISSIGGAPLEQADSASSN</sequence>
<evidence type="ECO:0000313" key="3">
    <source>
        <dbReference type="Proteomes" id="UP000232688"/>
    </source>
</evidence>
<dbReference type="VEuPathDB" id="FungiDB:RhiirFUN_020100"/>
<reference evidence="2 3" key="1">
    <citation type="submission" date="2017-10" db="EMBL/GenBank/DDBJ databases">
        <title>Extensive intraspecific genome diversity in a model arbuscular mycorrhizal fungus.</title>
        <authorList>
            <person name="Chen E.C.H."/>
            <person name="Morin E."/>
            <person name="Baudet D."/>
            <person name="Noel J."/>
            <person name="Ndikumana S."/>
            <person name="Charron P."/>
            <person name="St-Onge C."/>
            <person name="Giorgi J."/>
            <person name="Grigoriev I.V."/>
            <person name="Roux C."/>
            <person name="Martin F.M."/>
            <person name="Corradi N."/>
        </authorList>
    </citation>
    <scope>NUCLEOTIDE SEQUENCE [LARGE SCALE GENOMIC DNA]</scope>
    <source>
        <strain evidence="2 3">A1</strain>
    </source>
</reference>
<comment type="caution">
    <text evidence="2">The sequence shown here is derived from an EMBL/GenBank/DDBJ whole genome shotgun (WGS) entry which is preliminary data.</text>
</comment>
<organism evidence="2 3">
    <name type="scientific">Rhizophagus irregularis</name>
    <dbReference type="NCBI Taxonomy" id="588596"/>
    <lineage>
        <taxon>Eukaryota</taxon>
        <taxon>Fungi</taxon>
        <taxon>Fungi incertae sedis</taxon>
        <taxon>Mucoromycota</taxon>
        <taxon>Glomeromycotina</taxon>
        <taxon>Glomeromycetes</taxon>
        <taxon>Glomerales</taxon>
        <taxon>Glomeraceae</taxon>
        <taxon>Rhizophagus</taxon>
    </lineage>
</organism>
<dbReference type="VEuPathDB" id="FungiDB:RhiirFUN_018136"/>
<gene>
    <name evidence="2" type="ORF">RhiirA1_472608</name>
</gene>
<feature type="compositionally biased region" description="Polar residues" evidence="1">
    <location>
        <begin position="473"/>
        <end position="487"/>
    </location>
</feature>
<dbReference type="EMBL" id="LLXH01001849">
    <property type="protein sequence ID" value="PKC57366.1"/>
    <property type="molecule type" value="Genomic_DNA"/>
</dbReference>
<accession>A0A2N0R235</accession>
<proteinExistence type="predicted"/>
<protein>
    <recommendedName>
        <fullName evidence="4">Transposase domain-containing protein</fullName>
    </recommendedName>
</protein>
<feature type="compositionally biased region" description="Polar residues" evidence="1">
    <location>
        <begin position="524"/>
        <end position="534"/>
    </location>
</feature>
<dbReference type="AlphaFoldDB" id="A0A2N0R235"/>
<feature type="region of interest" description="Disordered" evidence="1">
    <location>
        <begin position="456"/>
        <end position="550"/>
    </location>
</feature>
<dbReference type="PANTHER" id="PTHR46579:SF2">
    <property type="entry name" value="C2H2-TYPE DOMAIN-CONTAINING PROTEIN"/>
    <property type="match status" value="1"/>
</dbReference>